<evidence type="ECO:0000313" key="1">
    <source>
        <dbReference type="EMBL" id="MDN5213100.1"/>
    </source>
</evidence>
<dbReference type="EMBL" id="JAUJEB010000002">
    <property type="protein sequence ID" value="MDN5213100.1"/>
    <property type="molecule type" value="Genomic_DNA"/>
</dbReference>
<organism evidence="1 2">
    <name type="scientific">Agaribacillus aureus</name>
    <dbReference type="NCBI Taxonomy" id="3051825"/>
    <lineage>
        <taxon>Bacteria</taxon>
        <taxon>Pseudomonadati</taxon>
        <taxon>Bacteroidota</taxon>
        <taxon>Cytophagia</taxon>
        <taxon>Cytophagales</taxon>
        <taxon>Splendidivirgaceae</taxon>
        <taxon>Agaribacillus</taxon>
    </lineage>
</organism>
<dbReference type="RefSeq" id="WP_346758440.1">
    <property type="nucleotide sequence ID" value="NZ_JAUJEB010000002.1"/>
</dbReference>
<gene>
    <name evidence="1" type="ORF">QQ020_13620</name>
</gene>
<name>A0ABT8L5S6_9BACT</name>
<evidence type="ECO:0000313" key="2">
    <source>
        <dbReference type="Proteomes" id="UP001172083"/>
    </source>
</evidence>
<evidence type="ECO:0008006" key="3">
    <source>
        <dbReference type="Google" id="ProtNLM"/>
    </source>
</evidence>
<accession>A0ABT8L5S6</accession>
<keyword evidence="2" id="KW-1185">Reference proteome</keyword>
<comment type="caution">
    <text evidence="1">The sequence shown here is derived from an EMBL/GenBank/DDBJ whole genome shotgun (WGS) entry which is preliminary data.</text>
</comment>
<reference evidence="1" key="1">
    <citation type="submission" date="2023-06" db="EMBL/GenBank/DDBJ databases">
        <title>Genomic of Agaribacillus aureum.</title>
        <authorList>
            <person name="Wang G."/>
        </authorList>
    </citation>
    <scope>NUCLEOTIDE SEQUENCE</scope>
    <source>
        <strain evidence="1">BMA12</strain>
    </source>
</reference>
<dbReference type="Proteomes" id="UP001172083">
    <property type="component" value="Unassembled WGS sequence"/>
</dbReference>
<sequence>MRRIFFAILLLIIAGCSEEDKMIQAPFTGKWKMIEVTIDHVLQTEWRNLELAFQQDNSEGGKYQTTNTVNDSVWNDLGTWTAANDPSRFIRDDSITVTYHLRNDTLFMMKVLPWTVVPCVPTVSDPCPLAVTGVWHFVLVKE</sequence>
<proteinExistence type="predicted"/>
<dbReference type="PROSITE" id="PS51257">
    <property type="entry name" value="PROKAR_LIPOPROTEIN"/>
    <property type="match status" value="1"/>
</dbReference>
<protein>
    <recommendedName>
        <fullName evidence="3">Lipocalin-like domain-containing protein</fullName>
    </recommendedName>
</protein>